<feature type="coiled-coil region" evidence="1">
    <location>
        <begin position="179"/>
        <end position="286"/>
    </location>
</feature>
<comment type="caution">
    <text evidence="3">The sequence shown here is derived from an EMBL/GenBank/DDBJ whole genome shotgun (WGS) entry which is preliminary data.</text>
</comment>
<dbReference type="Proteomes" id="UP000683925">
    <property type="component" value="Unassembled WGS sequence"/>
</dbReference>
<accession>A0A8S1RY47</accession>
<keyword evidence="2" id="KW-0812">Transmembrane</keyword>
<feature type="transmembrane region" description="Helical" evidence="2">
    <location>
        <begin position="311"/>
        <end position="332"/>
    </location>
</feature>
<evidence type="ECO:0008006" key="5">
    <source>
        <dbReference type="Google" id="ProtNLM"/>
    </source>
</evidence>
<gene>
    <name evidence="3" type="ORF">POCTA_138.1.T0030330</name>
</gene>
<proteinExistence type="predicted"/>
<evidence type="ECO:0000313" key="4">
    <source>
        <dbReference type="Proteomes" id="UP000683925"/>
    </source>
</evidence>
<protein>
    <recommendedName>
        <fullName evidence="5">Transmembrane protein</fullName>
    </recommendedName>
</protein>
<dbReference type="EMBL" id="CAJJDP010000001">
    <property type="protein sequence ID" value="CAD8132233.1"/>
    <property type="molecule type" value="Genomic_DNA"/>
</dbReference>
<keyword evidence="4" id="KW-1185">Reference proteome</keyword>
<dbReference type="OrthoDB" id="308895at2759"/>
<dbReference type="OMA" id="NENQCYD"/>
<organism evidence="3 4">
    <name type="scientific">Paramecium octaurelia</name>
    <dbReference type="NCBI Taxonomy" id="43137"/>
    <lineage>
        <taxon>Eukaryota</taxon>
        <taxon>Sar</taxon>
        <taxon>Alveolata</taxon>
        <taxon>Ciliophora</taxon>
        <taxon>Intramacronucleata</taxon>
        <taxon>Oligohymenophorea</taxon>
        <taxon>Peniculida</taxon>
        <taxon>Parameciidae</taxon>
        <taxon>Paramecium</taxon>
    </lineage>
</organism>
<dbReference type="AlphaFoldDB" id="A0A8S1RY47"/>
<keyword evidence="2" id="KW-0472">Membrane</keyword>
<name>A0A8S1RY47_PAROT</name>
<reference evidence="3" key="1">
    <citation type="submission" date="2021-01" db="EMBL/GenBank/DDBJ databases">
        <authorList>
            <consortium name="Genoscope - CEA"/>
            <person name="William W."/>
        </authorList>
    </citation>
    <scope>NUCLEOTIDE SEQUENCE</scope>
</reference>
<keyword evidence="2" id="KW-1133">Transmembrane helix</keyword>
<evidence type="ECO:0000313" key="3">
    <source>
        <dbReference type="EMBL" id="CAD8132233.1"/>
    </source>
</evidence>
<feature type="coiled-coil region" evidence="1">
    <location>
        <begin position="64"/>
        <end position="106"/>
    </location>
</feature>
<sequence length="346" mass="41079">MEDQEVNEIAKSQVINMLNNQTKSQIFKSQDRDDSAIDNAEFKIDDVNENQCYDANDSNSVSEIDLKKNAIQDLESKKEQLEQMLLKQHQEVNQLEEQLKKKQEIQNVFTMKLQPDQEILQKQEWDQKQLEYQQILSKYEEVVTQENDKELKDIYQEYYNKSTKARNDSQRLQNSIELEKKLNLEFDQVNQEIDEIKNILDKEINQDNINELQQLLISDNEQMIKTMDQQLRNKKQLIEEIQEAIMNLQNQLDEAENKFQNIFIIYNEQRQQIKQLQENINQIEKPNEIGIQKVDSKRSQMTGRNSKVSNVIEFFCSGLITLLGGLLMFSFLQDIYLSSQQQQYFN</sequence>
<evidence type="ECO:0000256" key="1">
    <source>
        <dbReference type="SAM" id="Coils"/>
    </source>
</evidence>
<evidence type="ECO:0000256" key="2">
    <source>
        <dbReference type="SAM" id="Phobius"/>
    </source>
</evidence>
<keyword evidence="1" id="KW-0175">Coiled coil</keyword>